<organism evidence="2 3">
    <name type="scientific">Thalassotalea euphylliae</name>
    <dbReference type="NCBI Taxonomy" id="1655234"/>
    <lineage>
        <taxon>Bacteria</taxon>
        <taxon>Pseudomonadati</taxon>
        <taxon>Pseudomonadota</taxon>
        <taxon>Gammaproteobacteria</taxon>
        <taxon>Alteromonadales</taxon>
        <taxon>Colwelliaceae</taxon>
        <taxon>Thalassotalea</taxon>
    </lineage>
</organism>
<feature type="compositionally biased region" description="Polar residues" evidence="1">
    <location>
        <begin position="235"/>
        <end position="244"/>
    </location>
</feature>
<dbReference type="EMBL" id="QUOU01000001">
    <property type="protein sequence ID" value="REL26651.1"/>
    <property type="molecule type" value="Genomic_DNA"/>
</dbReference>
<protein>
    <submittedName>
        <fullName evidence="2">DUF4150 domain-containing protein</fullName>
    </submittedName>
</protein>
<feature type="region of interest" description="Disordered" evidence="1">
    <location>
        <begin position="235"/>
        <end position="255"/>
    </location>
</feature>
<comment type="caution">
    <text evidence="2">The sequence shown here is derived from an EMBL/GenBank/DDBJ whole genome shotgun (WGS) entry which is preliminary data.</text>
</comment>
<dbReference type="AlphaFoldDB" id="A0A3E0TPV0"/>
<dbReference type="OrthoDB" id="272411at2"/>
<dbReference type="Pfam" id="PF13665">
    <property type="entry name" value="Tox-PAAR-like"/>
    <property type="match status" value="1"/>
</dbReference>
<dbReference type="Gene3D" id="2.60.200.60">
    <property type="match status" value="1"/>
</dbReference>
<reference evidence="2 3" key="1">
    <citation type="submission" date="2018-08" db="EMBL/GenBank/DDBJ databases">
        <title>Thalassotalea euphylliae genome.</title>
        <authorList>
            <person name="Summers S."/>
            <person name="Rice S.A."/>
            <person name="Freckelton M.L."/>
            <person name="Nedved B.T."/>
            <person name="Hadfield M.G."/>
        </authorList>
    </citation>
    <scope>NUCLEOTIDE SEQUENCE [LARGE SCALE GENOMIC DNA]</scope>
    <source>
        <strain evidence="2 3">H1</strain>
    </source>
</reference>
<evidence type="ECO:0000313" key="2">
    <source>
        <dbReference type="EMBL" id="REL26651.1"/>
    </source>
</evidence>
<sequence length="346" mass="36686">MTNYINAQVGSTPQSIQYDIDQLTADVCSEGNQAWRHNNVALLPFNISARQANAIGMASGVAIFPDKASSQQAFLAECQRPKYAGNSLGQMINQFIPDYIVEPPHWDEEKNEPVLPWLEPITGLDVNAELTDYDALLTLVEEHIGWQAGSTETIEKGQQAEAPNVSTVNGHNVLINGKTAVHQDSGGVLQTVDVCLTTIGTSAVPIAYPNVAQSSDAASTASSVKINGNPACHLNSNFSKSTGDQPGDKKGVASGTTEGKAEFILGSFDVFIEGKPAVRQGDLMVSNNKNTPPAPLNQPGGPMPTGLNIRAKEALATQSKANKVKIKVSSNEKVAQDNINKNPAQG</sequence>
<dbReference type="Proteomes" id="UP000256478">
    <property type="component" value="Unassembled WGS sequence"/>
</dbReference>
<accession>A0A3E0TPV0</accession>
<gene>
    <name evidence="2" type="ORF">DXX93_08705</name>
</gene>
<evidence type="ECO:0000313" key="3">
    <source>
        <dbReference type="Proteomes" id="UP000256478"/>
    </source>
</evidence>
<proteinExistence type="predicted"/>
<feature type="region of interest" description="Disordered" evidence="1">
    <location>
        <begin position="287"/>
        <end position="307"/>
    </location>
</feature>
<evidence type="ECO:0000256" key="1">
    <source>
        <dbReference type="SAM" id="MobiDB-lite"/>
    </source>
</evidence>
<dbReference type="RefSeq" id="WP_116007763.1">
    <property type="nucleotide sequence ID" value="NZ_QUOU01000001.1"/>
</dbReference>
<dbReference type="CDD" id="cd14740">
    <property type="entry name" value="PAAR_4"/>
    <property type="match status" value="1"/>
</dbReference>
<name>A0A3E0TPV0_9GAMM</name>